<keyword evidence="2" id="KW-1185">Reference proteome</keyword>
<organism evidence="1 2">
    <name type="scientific">Portunus trituberculatus</name>
    <name type="common">Swimming crab</name>
    <name type="synonym">Neptunus trituberculatus</name>
    <dbReference type="NCBI Taxonomy" id="210409"/>
    <lineage>
        <taxon>Eukaryota</taxon>
        <taxon>Metazoa</taxon>
        <taxon>Ecdysozoa</taxon>
        <taxon>Arthropoda</taxon>
        <taxon>Crustacea</taxon>
        <taxon>Multicrustacea</taxon>
        <taxon>Malacostraca</taxon>
        <taxon>Eumalacostraca</taxon>
        <taxon>Eucarida</taxon>
        <taxon>Decapoda</taxon>
        <taxon>Pleocyemata</taxon>
        <taxon>Brachyura</taxon>
        <taxon>Eubrachyura</taxon>
        <taxon>Portunoidea</taxon>
        <taxon>Portunidae</taxon>
        <taxon>Portuninae</taxon>
        <taxon>Portunus</taxon>
    </lineage>
</organism>
<dbReference type="Proteomes" id="UP000324222">
    <property type="component" value="Unassembled WGS sequence"/>
</dbReference>
<gene>
    <name evidence="1" type="ORF">E2C01_034293</name>
</gene>
<sequence length="132" mass="15090">MEEKEEVLFCTFTPHAHSHQHTAQPSPAGHTVLLPQPHHAIDLNPCHCLIYTFHRLFPGPHTREELAENNRLATRRQIQTERGTTTGNETLAFLGDKVMLASQQDQLQKMLACLMNKIETPEPREKKYCSSH</sequence>
<evidence type="ECO:0000313" key="2">
    <source>
        <dbReference type="Proteomes" id="UP000324222"/>
    </source>
</evidence>
<proteinExistence type="predicted"/>
<evidence type="ECO:0000313" key="1">
    <source>
        <dbReference type="EMBL" id="MPC40728.1"/>
    </source>
</evidence>
<dbReference type="EMBL" id="VSRR010004796">
    <property type="protein sequence ID" value="MPC40728.1"/>
    <property type="molecule type" value="Genomic_DNA"/>
</dbReference>
<protein>
    <submittedName>
        <fullName evidence="1">Uncharacterized protein</fullName>
    </submittedName>
</protein>
<comment type="caution">
    <text evidence="1">The sequence shown here is derived from an EMBL/GenBank/DDBJ whole genome shotgun (WGS) entry which is preliminary data.</text>
</comment>
<name>A0A5B7F6L4_PORTR</name>
<dbReference type="AlphaFoldDB" id="A0A5B7F6L4"/>
<reference evidence="1 2" key="1">
    <citation type="submission" date="2019-05" db="EMBL/GenBank/DDBJ databases">
        <title>Another draft genome of Portunus trituberculatus and its Hox gene families provides insights of decapod evolution.</title>
        <authorList>
            <person name="Jeong J.-H."/>
            <person name="Song I."/>
            <person name="Kim S."/>
            <person name="Choi T."/>
            <person name="Kim D."/>
            <person name="Ryu S."/>
            <person name="Kim W."/>
        </authorList>
    </citation>
    <scope>NUCLEOTIDE SEQUENCE [LARGE SCALE GENOMIC DNA]</scope>
    <source>
        <tissue evidence="1">Muscle</tissue>
    </source>
</reference>
<accession>A0A5B7F6L4</accession>